<proteinExistence type="predicted"/>
<dbReference type="OrthoDB" id="7862113at2"/>
<organism evidence="1 2">
    <name type="scientific">Bradyrhizobium erythrophlei</name>
    <dbReference type="NCBI Taxonomy" id="1437360"/>
    <lineage>
        <taxon>Bacteria</taxon>
        <taxon>Pseudomonadati</taxon>
        <taxon>Pseudomonadota</taxon>
        <taxon>Alphaproteobacteria</taxon>
        <taxon>Hyphomicrobiales</taxon>
        <taxon>Nitrobacteraceae</taxon>
        <taxon>Bradyrhizobium</taxon>
    </lineage>
</organism>
<reference evidence="1 2" key="1">
    <citation type="submission" date="2016-11" db="EMBL/GenBank/DDBJ databases">
        <authorList>
            <person name="Jaros S."/>
            <person name="Januszkiewicz K."/>
            <person name="Wedrychowicz H."/>
        </authorList>
    </citation>
    <scope>NUCLEOTIDE SEQUENCE [LARGE SCALE GENOMIC DNA]</scope>
    <source>
        <strain evidence="1 2">GAS138</strain>
    </source>
</reference>
<evidence type="ECO:0000313" key="2">
    <source>
        <dbReference type="Proteomes" id="UP000189796"/>
    </source>
</evidence>
<accession>A0A1M5GZN3</accession>
<protein>
    <submittedName>
        <fullName evidence="1">Uncharacterized protein</fullName>
    </submittedName>
</protein>
<dbReference type="Proteomes" id="UP000189796">
    <property type="component" value="Chromosome I"/>
</dbReference>
<dbReference type="EMBL" id="LT670817">
    <property type="protein sequence ID" value="SHG09106.1"/>
    <property type="molecule type" value="Genomic_DNA"/>
</dbReference>
<dbReference type="RefSeq" id="WP_079599662.1">
    <property type="nucleotide sequence ID" value="NZ_LT670817.1"/>
</dbReference>
<gene>
    <name evidence="1" type="ORF">SAMN05443248_0248</name>
</gene>
<dbReference type="AlphaFoldDB" id="A0A1M5GZN3"/>
<evidence type="ECO:0000313" key="1">
    <source>
        <dbReference type="EMBL" id="SHG09106.1"/>
    </source>
</evidence>
<sequence>MPILITDKERAVMASAIRQTVKTLENGKFAADVLVTRSASSATSKISSIYKRHGTILQKALGIAINTDPAWKAWDEVELSNASYRKGLRIDLILYDGRVLRIFEVKRGLGKHDSDAKKGIKNRLDTAKLESNQIFEKCKIPPVSNVECGVVSYYGPHAKAAGFMQLTRNELEKEFAGISNFIEDVDSYLKFKLDSEIVGDFLSALGELDIEVPQDMSDALRKRRSKPHPWDNLSV</sequence>
<name>A0A1M5GZN3_9BRAD</name>